<protein>
    <submittedName>
        <fullName evidence="1">Uncharacterized protein</fullName>
    </submittedName>
</protein>
<sequence>MTHETTAPVTNLVDEVLADLSRAEKTHLDSEVRDIAREAYRLIRQQQAELAKQAAPVAVPDGWKIVPIVPTEEMVKASDFVVRRSAFETWERMLAAAPTPPAQQPVTPIGKVLSDDEMGASYDRRMGRIIWFCSPEPGFIYASPLLPAAPPAQQPEKSGYQLGFRDGAEVFACYLLDNCERETVYEESLQQWLNDMLRAHHAPPAPEQAEQQPVAWARQCDLDGPDDVLFVSRHEYQKTGYSVALYVTPIAQIEQDAVTVPRGLLECYLYGGGDWVEAGHKLRDLLGGGA</sequence>
<evidence type="ECO:0000313" key="1">
    <source>
        <dbReference type="EMBL" id="TCL18581.1"/>
    </source>
</evidence>
<evidence type="ECO:0000313" key="2">
    <source>
        <dbReference type="Proteomes" id="UP000295169"/>
    </source>
</evidence>
<reference evidence="1 2" key="1">
    <citation type="submission" date="2019-03" db="EMBL/GenBank/DDBJ databases">
        <title>Genomic Encyclopedia of Type Strains, Phase IV (KMG-IV): sequencing the most valuable type-strain genomes for metagenomic binning, comparative biology and taxonomic classification.</title>
        <authorList>
            <person name="Goeker M."/>
        </authorList>
    </citation>
    <scope>NUCLEOTIDE SEQUENCE [LARGE SCALE GENOMIC DNA]</scope>
    <source>
        <strain evidence="1 2">DSM 2286</strain>
    </source>
</reference>
<dbReference type="Proteomes" id="UP000295169">
    <property type="component" value="Unassembled WGS sequence"/>
</dbReference>
<dbReference type="RefSeq" id="WP_131300482.1">
    <property type="nucleotide sequence ID" value="NZ_JBHLST010000039.1"/>
</dbReference>
<gene>
    <name evidence="1" type="ORF">EV691_1467</name>
</gene>
<comment type="caution">
    <text evidence="1">The sequence shown here is derived from an EMBL/GenBank/DDBJ whole genome shotgun (WGS) entry which is preliminary data.</text>
</comment>
<accession>A0A4R1P412</accession>
<proteinExistence type="predicted"/>
<dbReference type="EMBL" id="SMMU01000046">
    <property type="protein sequence ID" value="TCL18581.1"/>
    <property type="molecule type" value="Genomic_DNA"/>
</dbReference>
<organism evidence="1 2">
    <name type="scientific">Azotobacter chroococcum</name>
    <dbReference type="NCBI Taxonomy" id="353"/>
    <lineage>
        <taxon>Bacteria</taxon>
        <taxon>Pseudomonadati</taxon>
        <taxon>Pseudomonadota</taxon>
        <taxon>Gammaproteobacteria</taxon>
        <taxon>Pseudomonadales</taxon>
        <taxon>Pseudomonadaceae</taxon>
        <taxon>Azotobacter</taxon>
    </lineage>
</organism>
<dbReference type="AlphaFoldDB" id="A0A4R1P412"/>
<name>A0A4R1P412_9GAMM</name>